<evidence type="ECO:0000256" key="2">
    <source>
        <dbReference type="ARBA" id="ARBA00023270"/>
    </source>
</evidence>
<dbReference type="InterPro" id="IPR018225">
    <property type="entry name" value="Transaldolase_AS"/>
</dbReference>
<dbReference type="GO" id="GO:0005975">
    <property type="term" value="P:carbohydrate metabolic process"/>
    <property type="evidence" value="ECO:0007669"/>
    <property type="project" value="InterPro"/>
</dbReference>
<gene>
    <name evidence="3" type="ORF">AR1Y2_3385</name>
</gene>
<dbReference type="InterPro" id="IPR033919">
    <property type="entry name" value="TSA/FSA_arc/bac"/>
</dbReference>
<accession>A0A4P8INS9</accession>
<organism evidence="3 4">
    <name type="scientific">Anaerostipes rhamnosivorans</name>
    <dbReference type="NCBI Taxonomy" id="1229621"/>
    <lineage>
        <taxon>Bacteria</taxon>
        <taxon>Bacillati</taxon>
        <taxon>Bacillota</taxon>
        <taxon>Clostridia</taxon>
        <taxon>Lachnospirales</taxon>
        <taxon>Lachnospiraceae</taxon>
        <taxon>Anaerostipes</taxon>
    </lineage>
</organism>
<protein>
    <submittedName>
        <fullName evidence="3">Transaldolase</fullName>
        <ecNumber evidence="3">2.2.1.2</ecNumber>
    </submittedName>
</protein>
<dbReference type="PANTHER" id="PTHR10683:SF28">
    <property type="entry name" value="TRANSALDOLASE C"/>
    <property type="match status" value="1"/>
</dbReference>
<keyword evidence="2" id="KW-0704">Schiff base</keyword>
<dbReference type="Proteomes" id="UP000298653">
    <property type="component" value="Chromosome"/>
</dbReference>
<dbReference type="Pfam" id="PF00923">
    <property type="entry name" value="TAL_FSA"/>
    <property type="match status" value="1"/>
</dbReference>
<dbReference type="AlphaFoldDB" id="A0A4P8INS9"/>
<dbReference type="PANTHER" id="PTHR10683">
    <property type="entry name" value="TRANSALDOLASE"/>
    <property type="match status" value="1"/>
</dbReference>
<evidence type="ECO:0000256" key="1">
    <source>
        <dbReference type="ARBA" id="ARBA00004496"/>
    </source>
</evidence>
<keyword evidence="4" id="KW-1185">Reference proteome</keyword>
<dbReference type="RefSeq" id="WP_175403685.1">
    <property type="nucleotide sequence ID" value="NZ_CP040058.1"/>
</dbReference>
<dbReference type="EC" id="2.2.1.2" evidence="3"/>
<proteinExistence type="predicted"/>
<dbReference type="PROSITE" id="PS01054">
    <property type="entry name" value="TRANSALDOLASE_1"/>
    <property type="match status" value="1"/>
</dbReference>
<dbReference type="PROSITE" id="PS00958">
    <property type="entry name" value="TRANSALDOLASE_2"/>
    <property type="match status" value="1"/>
</dbReference>
<dbReference type="GO" id="GO:0005737">
    <property type="term" value="C:cytoplasm"/>
    <property type="evidence" value="ECO:0007669"/>
    <property type="project" value="UniProtKB-SubCell"/>
</dbReference>
<dbReference type="InterPro" id="IPR001585">
    <property type="entry name" value="TAL/FSA"/>
</dbReference>
<dbReference type="KEGG" id="arf:AR1Y2_3385"/>
<evidence type="ECO:0000313" key="3">
    <source>
        <dbReference type="EMBL" id="QCP36839.1"/>
    </source>
</evidence>
<reference evidence="3 4" key="1">
    <citation type="submission" date="2019-05" db="EMBL/GenBank/DDBJ databases">
        <title>Complete genome sequencing of Anaerostipes rhamnosivorans.</title>
        <authorList>
            <person name="Bui T.P.N."/>
            <person name="de Vos W.M."/>
        </authorList>
    </citation>
    <scope>NUCLEOTIDE SEQUENCE [LARGE SCALE GENOMIC DNA]</scope>
    <source>
        <strain evidence="3 4">1y2</strain>
    </source>
</reference>
<dbReference type="Gene3D" id="3.20.20.70">
    <property type="entry name" value="Aldolase class I"/>
    <property type="match status" value="1"/>
</dbReference>
<dbReference type="GO" id="GO:0004801">
    <property type="term" value="F:transaldolase activity"/>
    <property type="evidence" value="ECO:0007669"/>
    <property type="project" value="UniProtKB-EC"/>
</dbReference>
<keyword evidence="3" id="KW-0808">Transferase</keyword>
<sequence>MEFYLDSADYEKIENYVEAYNVKGVTSNPTIIVKDGAEIKKLAASVPEGKVLFLQVISDETDKIIEETKKLMSLREKVVVKIPATPNGLRAIKLLKDEGIDTLATAIYSVQQALMAANCGAAYVAPYVNRICDLEMDGVKVALEIQKVFKEQKIDCKVIAASFKNLSQVKELLVGGIDAVTVGPDLFEKIVNNKNAVSASEDFISAWEKYTGKDHLDLD</sequence>
<dbReference type="GO" id="GO:0016832">
    <property type="term" value="F:aldehyde-lyase activity"/>
    <property type="evidence" value="ECO:0007669"/>
    <property type="project" value="InterPro"/>
</dbReference>
<dbReference type="SUPFAM" id="SSF51569">
    <property type="entry name" value="Aldolase"/>
    <property type="match status" value="1"/>
</dbReference>
<evidence type="ECO:0000313" key="4">
    <source>
        <dbReference type="Proteomes" id="UP000298653"/>
    </source>
</evidence>
<dbReference type="EMBL" id="CP040058">
    <property type="protein sequence ID" value="QCP36839.1"/>
    <property type="molecule type" value="Genomic_DNA"/>
</dbReference>
<name>A0A4P8INS9_9FIRM</name>
<comment type="subcellular location">
    <subcellularLocation>
        <location evidence="1">Cytoplasm</location>
    </subcellularLocation>
</comment>
<dbReference type="CDD" id="cd00956">
    <property type="entry name" value="Transaldolase_FSA"/>
    <property type="match status" value="1"/>
</dbReference>
<dbReference type="InterPro" id="IPR013785">
    <property type="entry name" value="Aldolase_TIM"/>
</dbReference>